<evidence type="ECO:0000313" key="3">
    <source>
        <dbReference type="Proteomes" id="UP000467841"/>
    </source>
</evidence>
<sequence>MISEEKMKTSHSLSFSSLPEEIAENCLARISKYNYPLLSLVSKSFHSLLSSPKLFTTRSHIGTTETCLYICINMPNNSSPQWFTLWMKHEETLTNKDDTLKDFSLIPLHFLPPSPFVPPHDSTVVFGSEIYVIGGLTAPSSSVRILDCRSHTWRDAPSMTVARQNARAVLLENEIYVMGGCETNRSDNTFEVFDIKTQTWSVLPSPILDHNELQRHIAVNAVQGKIFVVVEKTEYTYEPKSGTWEVVGEESCQIHVICVIENVMYGYPYMGDLMWYDYEGRKWKKIKGLEKLREYLKSGWSMPKIVNYGGKIVVMWWRMTEIWCVQIALEKHVGGEIGGKIEWLNAVIKVPGLHCCLNCVASVSI</sequence>
<gene>
    <name evidence="2" type="ORF">MERR_LOCUS15394</name>
</gene>
<dbReference type="InterPro" id="IPR036047">
    <property type="entry name" value="F-box-like_dom_sf"/>
</dbReference>
<dbReference type="Pfam" id="PF25210">
    <property type="entry name" value="Kelch_FKB95"/>
    <property type="match status" value="1"/>
</dbReference>
<feature type="domain" description="F-box" evidence="1">
    <location>
        <begin position="12"/>
        <end position="58"/>
    </location>
</feature>
<organism evidence="2 3">
    <name type="scientific">Microthlaspi erraticum</name>
    <dbReference type="NCBI Taxonomy" id="1685480"/>
    <lineage>
        <taxon>Eukaryota</taxon>
        <taxon>Viridiplantae</taxon>
        <taxon>Streptophyta</taxon>
        <taxon>Embryophyta</taxon>
        <taxon>Tracheophyta</taxon>
        <taxon>Spermatophyta</taxon>
        <taxon>Magnoliopsida</taxon>
        <taxon>eudicotyledons</taxon>
        <taxon>Gunneridae</taxon>
        <taxon>Pentapetalae</taxon>
        <taxon>rosids</taxon>
        <taxon>malvids</taxon>
        <taxon>Brassicales</taxon>
        <taxon>Brassicaceae</taxon>
        <taxon>Coluteocarpeae</taxon>
        <taxon>Microthlaspi</taxon>
    </lineage>
</organism>
<dbReference type="Pfam" id="PF00646">
    <property type="entry name" value="F-box"/>
    <property type="match status" value="1"/>
</dbReference>
<dbReference type="Proteomes" id="UP000467841">
    <property type="component" value="Unassembled WGS sequence"/>
</dbReference>
<dbReference type="SMART" id="SM00256">
    <property type="entry name" value="FBOX"/>
    <property type="match status" value="1"/>
</dbReference>
<dbReference type="EMBL" id="CACVBM020001063">
    <property type="protein sequence ID" value="CAA7028159.1"/>
    <property type="molecule type" value="Genomic_DNA"/>
</dbReference>
<name>A0A6D2IM04_9BRAS</name>
<dbReference type="InterPro" id="IPR001810">
    <property type="entry name" value="F-box_dom"/>
</dbReference>
<dbReference type="CDD" id="cd22152">
    <property type="entry name" value="F-box_AtAFR-like"/>
    <property type="match status" value="1"/>
</dbReference>
<dbReference type="AlphaFoldDB" id="A0A6D2IM04"/>
<dbReference type="OrthoDB" id="45365at2759"/>
<keyword evidence="3" id="KW-1185">Reference proteome</keyword>
<dbReference type="PANTHER" id="PTHR24414:SF138">
    <property type="entry name" value="F-BOX DOMAIN-CONTAINING PROTEIN"/>
    <property type="match status" value="1"/>
</dbReference>
<evidence type="ECO:0000259" key="1">
    <source>
        <dbReference type="PROSITE" id="PS50181"/>
    </source>
</evidence>
<dbReference type="InterPro" id="IPR050354">
    <property type="entry name" value="F-box/kelch-repeat_ARATH"/>
</dbReference>
<dbReference type="SUPFAM" id="SSF81383">
    <property type="entry name" value="F-box domain"/>
    <property type="match status" value="1"/>
</dbReference>
<dbReference type="InterPro" id="IPR057499">
    <property type="entry name" value="Kelch_FKB95"/>
</dbReference>
<evidence type="ECO:0000313" key="2">
    <source>
        <dbReference type="EMBL" id="CAA7028159.1"/>
    </source>
</evidence>
<dbReference type="InterPro" id="IPR015915">
    <property type="entry name" value="Kelch-typ_b-propeller"/>
</dbReference>
<dbReference type="Gene3D" id="2.120.10.80">
    <property type="entry name" value="Kelch-type beta propeller"/>
    <property type="match status" value="1"/>
</dbReference>
<dbReference type="InterPro" id="IPR006652">
    <property type="entry name" value="Kelch_1"/>
</dbReference>
<dbReference type="PANTHER" id="PTHR24414">
    <property type="entry name" value="F-BOX/KELCH-REPEAT PROTEIN SKIP4"/>
    <property type="match status" value="1"/>
</dbReference>
<dbReference type="PROSITE" id="PS50181">
    <property type="entry name" value="FBOX"/>
    <property type="match status" value="1"/>
</dbReference>
<protein>
    <recommendedName>
        <fullName evidence="1">F-box domain-containing protein</fullName>
    </recommendedName>
</protein>
<proteinExistence type="predicted"/>
<dbReference type="SUPFAM" id="SSF117281">
    <property type="entry name" value="Kelch motif"/>
    <property type="match status" value="1"/>
</dbReference>
<comment type="caution">
    <text evidence="2">The sequence shown here is derived from an EMBL/GenBank/DDBJ whole genome shotgun (WGS) entry which is preliminary data.</text>
</comment>
<reference evidence="2" key="1">
    <citation type="submission" date="2020-01" db="EMBL/GenBank/DDBJ databases">
        <authorList>
            <person name="Mishra B."/>
        </authorList>
    </citation>
    <scope>NUCLEOTIDE SEQUENCE [LARGE SCALE GENOMIC DNA]</scope>
</reference>
<dbReference type="SMART" id="SM00612">
    <property type="entry name" value="Kelch"/>
    <property type="match status" value="2"/>
</dbReference>
<accession>A0A6D2IM04</accession>